<evidence type="ECO:0000313" key="3">
    <source>
        <dbReference type="Proteomes" id="UP000663193"/>
    </source>
</evidence>
<gene>
    <name evidence="2" type="ORF">JI435_147230</name>
</gene>
<dbReference type="AlphaFoldDB" id="A0A7U2IAC6"/>
<evidence type="ECO:0000313" key="2">
    <source>
        <dbReference type="EMBL" id="QRD06160.1"/>
    </source>
</evidence>
<keyword evidence="3" id="KW-1185">Reference proteome</keyword>
<dbReference type="Proteomes" id="UP000663193">
    <property type="component" value="Chromosome 20"/>
</dbReference>
<organism evidence="2 3">
    <name type="scientific">Phaeosphaeria nodorum (strain SN15 / ATCC MYA-4574 / FGSC 10173)</name>
    <name type="common">Glume blotch fungus</name>
    <name type="synonym">Parastagonospora nodorum</name>
    <dbReference type="NCBI Taxonomy" id="321614"/>
    <lineage>
        <taxon>Eukaryota</taxon>
        <taxon>Fungi</taxon>
        <taxon>Dikarya</taxon>
        <taxon>Ascomycota</taxon>
        <taxon>Pezizomycotina</taxon>
        <taxon>Dothideomycetes</taxon>
        <taxon>Pleosporomycetidae</taxon>
        <taxon>Pleosporales</taxon>
        <taxon>Pleosporineae</taxon>
        <taxon>Phaeosphaeriaceae</taxon>
        <taxon>Parastagonospora</taxon>
    </lineage>
</organism>
<feature type="region of interest" description="Disordered" evidence="1">
    <location>
        <begin position="1"/>
        <end position="51"/>
    </location>
</feature>
<dbReference type="OrthoDB" id="3686314at2759"/>
<dbReference type="EMBL" id="CP069042">
    <property type="protein sequence ID" value="QRD06160.1"/>
    <property type="molecule type" value="Genomic_DNA"/>
</dbReference>
<evidence type="ECO:0000256" key="1">
    <source>
        <dbReference type="SAM" id="MobiDB-lite"/>
    </source>
</evidence>
<protein>
    <submittedName>
        <fullName evidence="2">Uncharacterized protein</fullName>
    </submittedName>
</protein>
<dbReference type="VEuPathDB" id="FungiDB:JI435_147230"/>
<dbReference type="KEGG" id="pno:SNOG_14723"/>
<dbReference type="RefSeq" id="XP_001804905.1">
    <property type="nucleotide sequence ID" value="XM_001804853.1"/>
</dbReference>
<proteinExistence type="predicted"/>
<dbReference type="OMA" id="YWARISS"/>
<accession>A0A7U2IAC6</accession>
<name>A0A7U2IAC6_PHANO</name>
<reference evidence="3" key="1">
    <citation type="journal article" date="2021" name="BMC Genomics">
        <title>Chromosome-level genome assembly and manually-curated proteome of model necrotroph Parastagonospora nodorum Sn15 reveals a genome-wide trove of candidate effector homologs, and redundancy of virulence-related functions within an accessory chromosome.</title>
        <authorList>
            <person name="Bertazzoni S."/>
            <person name="Jones D.A.B."/>
            <person name="Phan H.T."/>
            <person name="Tan K.-C."/>
            <person name="Hane J.K."/>
        </authorList>
    </citation>
    <scope>NUCLEOTIDE SEQUENCE [LARGE SCALE GENOMIC DNA]</scope>
    <source>
        <strain evidence="3">SN15 / ATCC MYA-4574 / FGSC 10173)</strain>
    </source>
</reference>
<sequence>MSNQTHAFESSIVIGSRTGGGRRSTSPKDGHSNPVMANSTSLKEDSRKPGMGKELSTFRALGRQKRGSFARGPKVEIRAHDGQVLASLPLALFSALSTVENLVLKDKSVFYVTCPEYLLVVAVKDLIARITPLANPNLDVMAMDTTNNLFKDIHIASAAEFLGLTAYTQRMFNAHWHLIKTCLPSQDLINLLTTIHTPLGDKLLDIIALRMAKHSWAGDYNDSEFEEYLAENSRFDAMVKVYLAKWEASSKAFEAREAHRRSQAEHRDLAAERQLAAEYQALANAQKDRAKERAIFAAKEQEDVEVGVAVRAKIQTKGLKGSKFSPREANYIWTHMGKRVPISSGG</sequence>